<comment type="caution">
    <text evidence="1">The sequence shown here is derived from an EMBL/GenBank/DDBJ whole genome shotgun (WGS) entry which is preliminary data.</text>
</comment>
<evidence type="ECO:0000313" key="1">
    <source>
        <dbReference type="EMBL" id="CAD1476681.1"/>
    </source>
</evidence>
<sequence length="102" mass="11587">MKQCGSDKTRPSRQDAFVTKKQLQCPVCEGTHGVWACQRFREKEVSERVTFVQGAPICSNCLRNGHTIEQCQSGSCRVCHRRHTLLHMSGETIEIKTQPVQE</sequence>
<proteinExistence type="predicted"/>
<dbReference type="Proteomes" id="UP000752696">
    <property type="component" value="Unassembled WGS sequence"/>
</dbReference>
<dbReference type="PANTHER" id="PTHR47331:SF1">
    <property type="entry name" value="GAG-LIKE PROTEIN"/>
    <property type="match status" value="1"/>
</dbReference>
<gene>
    <name evidence="1" type="ORF">MHI_LOCUS664455</name>
</gene>
<accession>A0A6V7HAB0</accession>
<dbReference type="EMBL" id="CAJDYZ010009502">
    <property type="protein sequence ID" value="CAD1476681.1"/>
    <property type="molecule type" value="Genomic_DNA"/>
</dbReference>
<dbReference type="PANTHER" id="PTHR47331">
    <property type="entry name" value="PHD-TYPE DOMAIN-CONTAINING PROTEIN"/>
    <property type="match status" value="1"/>
</dbReference>
<dbReference type="AlphaFoldDB" id="A0A6V7HAB0"/>
<evidence type="ECO:0000313" key="2">
    <source>
        <dbReference type="Proteomes" id="UP000752696"/>
    </source>
</evidence>
<reference evidence="1" key="1">
    <citation type="submission" date="2020-07" db="EMBL/GenBank/DDBJ databases">
        <authorList>
            <person name="Nazaruddin N."/>
        </authorList>
    </citation>
    <scope>NUCLEOTIDE SEQUENCE</scope>
</reference>
<dbReference type="OrthoDB" id="7994850at2759"/>
<keyword evidence="2" id="KW-1185">Reference proteome</keyword>
<protein>
    <submittedName>
        <fullName evidence="1">Uncharacterized protein</fullName>
    </submittedName>
</protein>
<organism evidence="1 2">
    <name type="scientific">Heterotrigona itama</name>
    <dbReference type="NCBI Taxonomy" id="395501"/>
    <lineage>
        <taxon>Eukaryota</taxon>
        <taxon>Metazoa</taxon>
        <taxon>Ecdysozoa</taxon>
        <taxon>Arthropoda</taxon>
        <taxon>Hexapoda</taxon>
        <taxon>Insecta</taxon>
        <taxon>Pterygota</taxon>
        <taxon>Neoptera</taxon>
        <taxon>Endopterygota</taxon>
        <taxon>Hymenoptera</taxon>
        <taxon>Apocrita</taxon>
        <taxon>Aculeata</taxon>
        <taxon>Apoidea</taxon>
        <taxon>Anthophila</taxon>
        <taxon>Apidae</taxon>
        <taxon>Heterotrigona</taxon>
    </lineage>
</organism>
<name>A0A6V7HAB0_9HYME</name>